<accession>A0A4D6YJ24</accession>
<dbReference type="AlphaFoldDB" id="A0A4D6YJ24"/>
<organism evidence="1 2">
    <name type="scientific">Buchnera aphidicola</name>
    <name type="common">Sarucallis kahawaluokalani</name>
    <dbReference type="NCBI Taxonomy" id="1241878"/>
    <lineage>
        <taxon>Bacteria</taxon>
        <taxon>Pseudomonadati</taxon>
        <taxon>Pseudomonadota</taxon>
        <taxon>Gammaproteobacteria</taxon>
        <taxon>Enterobacterales</taxon>
        <taxon>Erwiniaceae</taxon>
        <taxon>Buchnera</taxon>
    </lineage>
</organism>
<gene>
    <name evidence="1" type="ORF">D9V78_00280</name>
</gene>
<protein>
    <submittedName>
        <fullName evidence="1">Uncharacterized protein</fullName>
    </submittedName>
</protein>
<evidence type="ECO:0000313" key="1">
    <source>
        <dbReference type="EMBL" id="QCI25860.1"/>
    </source>
</evidence>
<dbReference type="Proteomes" id="UP000298685">
    <property type="component" value="Chromosome"/>
</dbReference>
<name>A0A4D6YJ24_9GAMM</name>
<evidence type="ECO:0000313" key="2">
    <source>
        <dbReference type="Proteomes" id="UP000298685"/>
    </source>
</evidence>
<sequence>MCNCFFLITLLRIFNLKYIKNFDLSINVHKNFHLEILKNNINNVDVMNIKKFFKKYKSL</sequence>
<proteinExistence type="predicted"/>
<reference evidence="1 2" key="1">
    <citation type="submission" date="2018-10" db="EMBL/GenBank/DDBJ databases">
        <title>Comparative functional genomics of the obligate endosymbiont Buchnera aphidicola.</title>
        <authorList>
            <person name="Chong R.A."/>
        </authorList>
    </citation>
    <scope>NUCLEOTIDE SEQUENCE [LARGE SCALE GENOMIC DNA]</scope>
    <source>
        <strain evidence="1 2">Ska</strain>
    </source>
</reference>
<dbReference type="EMBL" id="CP032999">
    <property type="protein sequence ID" value="QCI25860.1"/>
    <property type="molecule type" value="Genomic_DNA"/>
</dbReference>